<dbReference type="RefSeq" id="WP_236892777.1">
    <property type="nucleotide sequence ID" value="NZ_AP024488.1"/>
</dbReference>
<dbReference type="SUPFAM" id="SSF51735">
    <property type="entry name" value="NAD(P)-binding Rossmann-fold domains"/>
    <property type="match status" value="1"/>
</dbReference>
<proteinExistence type="inferred from homology"/>
<comment type="similarity">
    <text evidence="2 6">Belongs to the dTDP-4-dehydrorhamnose reductase family.</text>
</comment>
<evidence type="ECO:0000313" key="9">
    <source>
        <dbReference type="Proteomes" id="UP001320148"/>
    </source>
</evidence>
<keyword evidence="6" id="KW-0560">Oxidoreductase</keyword>
<dbReference type="EMBL" id="AP024488">
    <property type="protein sequence ID" value="BCS96465.1"/>
    <property type="molecule type" value="Genomic_DNA"/>
</dbReference>
<evidence type="ECO:0000313" key="8">
    <source>
        <dbReference type="EMBL" id="BCS96465.1"/>
    </source>
</evidence>
<comment type="catalytic activity">
    <reaction evidence="5">
        <text>dTDP-beta-L-rhamnose + NADP(+) = dTDP-4-dehydro-beta-L-rhamnose + NADPH + H(+)</text>
        <dbReference type="Rhea" id="RHEA:21796"/>
        <dbReference type="ChEBI" id="CHEBI:15378"/>
        <dbReference type="ChEBI" id="CHEBI:57510"/>
        <dbReference type="ChEBI" id="CHEBI:57783"/>
        <dbReference type="ChEBI" id="CHEBI:58349"/>
        <dbReference type="ChEBI" id="CHEBI:62830"/>
        <dbReference type="EC" id="1.1.1.133"/>
    </reaction>
</comment>
<dbReference type="Gene3D" id="3.40.50.720">
    <property type="entry name" value="NAD(P)-binding Rossmann-like Domain"/>
    <property type="match status" value="1"/>
</dbReference>
<feature type="domain" description="RmlD-like substrate binding" evidence="7">
    <location>
        <begin position="1"/>
        <end position="289"/>
    </location>
</feature>
<dbReference type="InterPro" id="IPR036291">
    <property type="entry name" value="NAD(P)-bd_dom_sf"/>
</dbReference>
<reference evidence="8 9" key="1">
    <citation type="submission" date="2021-02" db="EMBL/GenBank/DDBJ databases">
        <title>Complete genome of Desulfoluna sp. strain ASN36.</title>
        <authorList>
            <person name="Takahashi A."/>
            <person name="Kojima H."/>
            <person name="Fukui M."/>
        </authorList>
    </citation>
    <scope>NUCLEOTIDE SEQUENCE [LARGE SCALE GENOMIC DNA]</scope>
    <source>
        <strain evidence="8 9">ASN36</strain>
    </source>
</reference>
<accession>A0ABN6F4A3</accession>
<dbReference type="Proteomes" id="UP001320148">
    <property type="component" value="Chromosome"/>
</dbReference>
<evidence type="ECO:0000256" key="5">
    <source>
        <dbReference type="ARBA" id="ARBA00048200"/>
    </source>
</evidence>
<comment type="function">
    <text evidence="6">Catalyzes the reduction of dTDP-6-deoxy-L-lyxo-4-hexulose to yield dTDP-L-rhamnose.</text>
</comment>
<protein>
    <recommendedName>
        <fullName evidence="4 6">dTDP-4-dehydrorhamnose reductase</fullName>
        <ecNumber evidence="3 6">1.1.1.133</ecNumber>
    </recommendedName>
</protein>
<evidence type="ECO:0000259" key="7">
    <source>
        <dbReference type="Pfam" id="PF04321"/>
    </source>
</evidence>
<evidence type="ECO:0000256" key="4">
    <source>
        <dbReference type="ARBA" id="ARBA00017099"/>
    </source>
</evidence>
<sequence>MRLLVLGAGGQLGCDILARAEGHGVVAEGVGHAQCDIALVSQVRELFDTGSYDAVINAAAYTKVDLAEADEELADRVNRVGAGVVADQCRANGLPLLHVSTDYVFDGNATEPYSHLAEVSPQSVYGNTKAEGERLVLEMHPDAAVVRTSWLFGEHGPNFVKTMVRLAFERETLRVVNDQVGCPTWTGGLADALLTMVTKTVSEDVKARGIYHYCGAPQSSWFEFARYIIDEARQYDEPKVRELLPIPTEEYPTPATRPMYSVLDCSRLEKEFGVVPGDWRYGVRQVLKAEFSRLGGRP</sequence>
<dbReference type="CDD" id="cd05254">
    <property type="entry name" value="dTDP_HR_like_SDR_e"/>
    <property type="match status" value="1"/>
</dbReference>
<gene>
    <name evidence="8" type="primary">rfbD</name>
    <name evidence="8" type="ORF">DSLASN_20970</name>
</gene>
<dbReference type="InterPro" id="IPR005913">
    <property type="entry name" value="dTDP_dehydrorham_reduct"/>
</dbReference>
<dbReference type="Pfam" id="PF04321">
    <property type="entry name" value="RmlD_sub_bind"/>
    <property type="match status" value="1"/>
</dbReference>
<dbReference type="EC" id="1.1.1.133" evidence="3 6"/>
<name>A0ABN6F4A3_9BACT</name>
<dbReference type="InterPro" id="IPR029903">
    <property type="entry name" value="RmlD-like-bd"/>
</dbReference>
<dbReference type="PANTHER" id="PTHR10491:SF4">
    <property type="entry name" value="METHIONINE ADENOSYLTRANSFERASE 2 SUBUNIT BETA"/>
    <property type="match status" value="1"/>
</dbReference>
<organism evidence="8 9">
    <name type="scientific">Desulfoluna limicola</name>
    <dbReference type="NCBI Taxonomy" id="2810562"/>
    <lineage>
        <taxon>Bacteria</taxon>
        <taxon>Pseudomonadati</taxon>
        <taxon>Thermodesulfobacteriota</taxon>
        <taxon>Desulfobacteria</taxon>
        <taxon>Desulfobacterales</taxon>
        <taxon>Desulfolunaceae</taxon>
        <taxon>Desulfoluna</taxon>
    </lineage>
</organism>
<evidence type="ECO:0000256" key="3">
    <source>
        <dbReference type="ARBA" id="ARBA00012929"/>
    </source>
</evidence>
<evidence type="ECO:0000256" key="1">
    <source>
        <dbReference type="ARBA" id="ARBA00004781"/>
    </source>
</evidence>
<comment type="pathway">
    <text evidence="1 6">Carbohydrate biosynthesis; dTDP-L-rhamnose biosynthesis.</text>
</comment>
<keyword evidence="6" id="KW-0521">NADP</keyword>
<keyword evidence="9" id="KW-1185">Reference proteome</keyword>
<dbReference type="Gene3D" id="3.90.25.10">
    <property type="entry name" value="UDP-galactose 4-epimerase, domain 1"/>
    <property type="match status" value="1"/>
</dbReference>
<dbReference type="PANTHER" id="PTHR10491">
    <property type="entry name" value="DTDP-4-DEHYDRORHAMNOSE REDUCTASE"/>
    <property type="match status" value="1"/>
</dbReference>
<dbReference type="NCBIfam" id="TIGR01214">
    <property type="entry name" value="rmlD"/>
    <property type="match status" value="1"/>
</dbReference>
<evidence type="ECO:0000256" key="6">
    <source>
        <dbReference type="RuleBase" id="RU364082"/>
    </source>
</evidence>
<evidence type="ECO:0000256" key="2">
    <source>
        <dbReference type="ARBA" id="ARBA00010944"/>
    </source>
</evidence>